<dbReference type="Ensembl" id="ENSSSCT00065077605.1">
    <property type="protein sequence ID" value="ENSSSCP00065033754.1"/>
    <property type="gene ID" value="ENSSSCG00065056684.1"/>
</dbReference>
<evidence type="ECO:0000313" key="1">
    <source>
        <dbReference type="Ensembl" id="ENSSSCP00065033754.1"/>
    </source>
</evidence>
<dbReference type="Proteomes" id="UP000694725">
    <property type="component" value="Unplaced"/>
</dbReference>
<name>A0A8D1ZFU9_PIG</name>
<reference evidence="1" key="1">
    <citation type="submission" date="2025-08" db="UniProtKB">
        <authorList>
            <consortium name="Ensembl"/>
        </authorList>
    </citation>
    <scope>IDENTIFICATION</scope>
</reference>
<sequence>MSENVLPIFSSRSLMVSCLIVKSFSPFEFIFVHGVRLCSSFIDLRAAVQVSQQYLLNRLSFSRFMFSPPLSKIN</sequence>
<accession>A0A8D1ZFU9</accession>
<organism evidence="1 2">
    <name type="scientific">Sus scrofa</name>
    <name type="common">Pig</name>
    <dbReference type="NCBI Taxonomy" id="9823"/>
    <lineage>
        <taxon>Eukaryota</taxon>
        <taxon>Metazoa</taxon>
        <taxon>Chordata</taxon>
        <taxon>Craniata</taxon>
        <taxon>Vertebrata</taxon>
        <taxon>Euteleostomi</taxon>
        <taxon>Mammalia</taxon>
        <taxon>Eutheria</taxon>
        <taxon>Laurasiatheria</taxon>
        <taxon>Artiodactyla</taxon>
        <taxon>Suina</taxon>
        <taxon>Suidae</taxon>
        <taxon>Sus</taxon>
    </lineage>
</organism>
<protein>
    <submittedName>
        <fullName evidence="1">Uncharacterized protein</fullName>
    </submittedName>
</protein>
<proteinExistence type="predicted"/>
<evidence type="ECO:0000313" key="2">
    <source>
        <dbReference type="Proteomes" id="UP000694725"/>
    </source>
</evidence>
<dbReference type="AlphaFoldDB" id="A0A8D1ZFU9"/>